<dbReference type="RefSeq" id="WP_345424302.1">
    <property type="nucleotide sequence ID" value="NZ_BAABGT010000086.1"/>
</dbReference>
<feature type="compositionally biased region" description="Basic and acidic residues" evidence="1">
    <location>
        <begin position="519"/>
        <end position="529"/>
    </location>
</feature>
<feature type="compositionally biased region" description="Basic and acidic residues" evidence="1">
    <location>
        <begin position="470"/>
        <end position="488"/>
    </location>
</feature>
<accession>A0ABP8RYL3</accession>
<sequence length="667" mass="72664">MTELAHEAPTLTWGREQTQAWTQAVLSLGSLLRQRREATGRMAWSDAEDSARQHEQVLRAAEPPVRSMTPQERELFDTRRSDEAADDVITRVVDADDWSVTVTLGRLPDENGWGLAAHGRSKDGSDTCSTQVRCVDEATAIKLGEQLLQEGPQEIERLNGFAEHAAARAHAASTEVRETEPQRLARTAATVRQLWPRELAERVIGPTTAQRNRGERWNPAFGALAWRLHEMEERGFAMADVLRRVDHTRLMESEVRNPAALAEFFIEEMMPGLQVINLDSEQFAARPRSAGVPRNSASPSADIVEQEQTVGPFLAEALPGELLERLRRGQGYDGLRQRLFEQHEKGRPVAELLAGLPIDRISAADKPAQYLKAVLDRRIEDGKPPRTGSDRNAQAEFLRAHLGRAAADRIICGSAWPGLAKRLEAWRGDQIPVGSLIEQLPEGRVAAARNPAAYATTLLTTKVRSHRASAAREEDTSTARTDGSRGEQRTGAPATASPTDVVEQATTQQSSELPLAEELDPRSPVDRVGLDVVAVGRHPSPEQRATSTEAAGHRAAAEAATGRAEEHERLAAAHREPSAGQPGQPEEREHDGAALIEDNLAAGERAMAASERGAEAAAATRAEVIYTPPASDLSQAGQPAVKRPASAAHRPVRQQQPGKAPERGRTR</sequence>
<feature type="region of interest" description="Disordered" evidence="1">
    <location>
        <begin position="463"/>
        <end position="667"/>
    </location>
</feature>
<name>A0ABP8RYL3_9PSEU</name>
<dbReference type="EMBL" id="BAABGT010000086">
    <property type="protein sequence ID" value="GAA4554726.1"/>
    <property type="molecule type" value="Genomic_DNA"/>
</dbReference>
<evidence type="ECO:0000313" key="2">
    <source>
        <dbReference type="EMBL" id="GAA4554726.1"/>
    </source>
</evidence>
<reference evidence="3" key="1">
    <citation type="journal article" date="2019" name="Int. J. Syst. Evol. Microbiol.">
        <title>The Global Catalogue of Microorganisms (GCM) 10K type strain sequencing project: providing services to taxonomists for standard genome sequencing and annotation.</title>
        <authorList>
            <consortium name="The Broad Institute Genomics Platform"/>
            <consortium name="The Broad Institute Genome Sequencing Center for Infectious Disease"/>
            <person name="Wu L."/>
            <person name="Ma J."/>
        </authorList>
    </citation>
    <scope>NUCLEOTIDE SEQUENCE [LARGE SCALE GENOMIC DNA]</scope>
    <source>
        <strain evidence="3">JCM 17906</strain>
    </source>
</reference>
<evidence type="ECO:0000313" key="3">
    <source>
        <dbReference type="Proteomes" id="UP001501598"/>
    </source>
</evidence>
<organism evidence="2 3">
    <name type="scientific">Pseudonocardia xishanensis</name>
    <dbReference type="NCBI Taxonomy" id="630995"/>
    <lineage>
        <taxon>Bacteria</taxon>
        <taxon>Bacillati</taxon>
        <taxon>Actinomycetota</taxon>
        <taxon>Actinomycetes</taxon>
        <taxon>Pseudonocardiales</taxon>
        <taxon>Pseudonocardiaceae</taxon>
        <taxon>Pseudonocardia</taxon>
    </lineage>
</organism>
<comment type="caution">
    <text evidence="2">The sequence shown here is derived from an EMBL/GenBank/DDBJ whole genome shotgun (WGS) entry which is preliminary data.</text>
</comment>
<gene>
    <name evidence="2" type="ORF">GCM10023175_53280</name>
</gene>
<dbReference type="Proteomes" id="UP001501598">
    <property type="component" value="Unassembled WGS sequence"/>
</dbReference>
<evidence type="ECO:0000256" key="1">
    <source>
        <dbReference type="SAM" id="MobiDB-lite"/>
    </source>
</evidence>
<protein>
    <submittedName>
        <fullName evidence="2">Uncharacterized protein</fullName>
    </submittedName>
</protein>
<proteinExistence type="predicted"/>
<keyword evidence="3" id="KW-1185">Reference proteome</keyword>
<feature type="compositionally biased region" description="Basic and acidic residues" evidence="1">
    <location>
        <begin position="563"/>
        <end position="577"/>
    </location>
</feature>
<feature type="compositionally biased region" description="Low complexity" evidence="1">
    <location>
        <begin position="601"/>
        <end position="623"/>
    </location>
</feature>